<accession>A0AAJ3NTH6</accession>
<feature type="region of interest" description="Disordered" evidence="1">
    <location>
        <begin position="62"/>
        <end position="120"/>
    </location>
</feature>
<protein>
    <recommendedName>
        <fullName evidence="5">Proline rich protein</fullName>
    </recommendedName>
</protein>
<proteinExistence type="predicted"/>
<dbReference type="RefSeq" id="WP_085254454.1">
    <property type="nucleotide sequence ID" value="NZ_AP022573.1"/>
</dbReference>
<feature type="compositionally biased region" description="Low complexity" evidence="1">
    <location>
        <begin position="84"/>
        <end position="104"/>
    </location>
</feature>
<organism evidence="3 4">
    <name type="scientific">Mycobacterium saskatchewanense</name>
    <dbReference type="NCBI Taxonomy" id="220927"/>
    <lineage>
        <taxon>Bacteria</taxon>
        <taxon>Bacillati</taxon>
        <taxon>Actinomycetota</taxon>
        <taxon>Actinomycetes</taxon>
        <taxon>Mycobacteriales</taxon>
        <taxon>Mycobacteriaceae</taxon>
        <taxon>Mycobacterium</taxon>
        <taxon>Mycobacterium simiae complex</taxon>
    </lineage>
</organism>
<dbReference type="AlphaFoldDB" id="A0AAJ3NTH6"/>
<evidence type="ECO:0000313" key="4">
    <source>
        <dbReference type="Proteomes" id="UP000193387"/>
    </source>
</evidence>
<comment type="caution">
    <text evidence="3">The sequence shown here is derived from an EMBL/GenBank/DDBJ whole genome shotgun (WGS) entry which is preliminary data.</text>
</comment>
<feature type="region of interest" description="Disordered" evidence="1">
    <location>
        <begin position="1"/>
        <end position="22"/>
    </location>
</feature>
<keyword evidence="4" id="KW-1185">Reference proteome</keyword>
<evidence type="ECO:0000256" key="2">
    <source>
        <dbReference type="SAM" id="Phobius"/>
    </source>
</evidence>
<evidence type="ECO:0000313" key="3">
    <source>
        <dbReference type="EMBL" id="ORW73680.1"/>
    </source>
</evidence>
<evidence type="ECO:0008006" key="5">
    <source>
        <dbReference type="Google" id="ProtNLM"/>
    </source>
</evidence>
<gene>
    <name evidence="3" type="ORF">AWC23_06210</name>
</gene>
<feature type="compositionally biased region" description="Gly residues" evidence="1">
    <location>
        <begin position="62"/>
        <end position="73"/>
    </location>
</feature>
<dbReference type="EMBL" id="LQPR01000013">
    <property type="protein sequence ID" value="ORW73680.1"/>
    <property type="molecule type" value="Genomic_DNA"/>
</dbReference>
<keyword evidence="2" id="KW-0472">Membrane</keyword>
<reference evidence="3 4" key="1">
    <citation type="submission" date="2016-01" db="EMBL/GenBank/DDBJ databases">
        <title>The new phylogeny of the genus Mycobacterium.</title>
        <authorList>
            <person name="Tarcisio F."/>
            <person name="Conor M."/>
            <person name="Antonella G."/>
            <person name="Elisabetta G."/>
            <person name="Giulia F.S."/>
            <person name="Sara T."/>
            <person name="Anna F."/>
            <person name="Clotilde B."/>
            <person name="Roberto B."/>
            <person name="Veronica D.S."/>
            <person name="Fabio R."/>
            <person name="Monica P."/>
            <person name="Olivier J."/>
            <person name="Enrico T."/>
            <person name="Nicola S."/>
        </authorList>
    </citation>
    <scope>NUCLEOTIDE SEQUENCE [LARGE SCALE GENOMIC DNA]</scope>
    <source>
        <strain evidence="3 4">DSM 44616</strain>
    </source>
</reference>
<keyword evidence="2" id="KW-1133">Transmembrane helix</keyword>
<evidence type="ECO:0000256" key="1">
    <source>
        <dbReference type="SAM" id="MobiDB-lite"/>
    </source>
</evidence>
<feature type="transmembrane region" description="Helical" evidence="2">
    <location>
        <begin position="28"/>
        <end position="54"/>
    </location>
</feature>
<feature type="compositionally biased region" description="Pro residues" evidence="1">
    <location>
        <begin position="105"/>
        <end position="120"/>
    </location>
</feature>
<dbReference type="Proteomes" id="UP000193387">
    <property type="component" value="Unassembled WGS sequence"/>
</dbReference>
<sequence>MSEATESDSGTTPLATAPVRRPSRLNQALAWVGIVAGILFVAAVVFFSGFFFAWSSGSSHYGGHGNGAMGPGGKPASCPMMSQGAMMPDGAMRPGGMMPDGPMRPGNPPTATPAPGGPRP</sequence>
<name>A0AAJ3NTH6_9MYCO</name>
<keyword evidence="2" id="KW-0812">Transmembrane</keyword>